<gene>
    <name evidence="1" type="ORF">CUESP1_2756</name>
</gene>
<organism evidence="1 2">
    <name type="scientific">[Clostridium] ultunense Esp</name>
    <dbReference type="NCBI Taxonomy" id="1288971"/>
    <lineage>
        <taxon>Bacteria</taxon>
        <taxon>Bacillati</taxon>
        <taxon>Bacillota</taxon>
        <taxon>Tissierellia</taxon>
        <taxon>Tissierellales</taxon>
        <taxon>Tepidimicrobiaceae</taxon>
        <taxon>Schnuerera</taxon>
    </lineage>
</organism>
<dbReference type="EMBL" id="LT669839">
    <property type="protein sequence ID" value="SHD78090.1"/>
    <property type="molecule type" value="Genomic_DNA"/>
</dbReference>
<dbReference type="HOGENOM" id="CLU_117538_0_0_9"/>
<dbReference type="Proteomes" id="UP000245423">
    <property type="component" value="Chromosome 1"/>
</dbReference>
<reference evidence="1 2" key="1">
    <citation type="submission" date="2016-11" db="EMBL/GenBank/DDBJ databases">
        <authorList>
            <person name="Manzoor S."/>
        </authorList>
    </citation>
    <scope>NUCLEOTIDE SEQUENCE [LARGE SCALE GENOMIC DNA]</scope>
    <source>
        <strain evidence="1">Clostridium ultunense strain Esp</strain>
    </source>
</reference>
<protein>
    <recommendedName>
        <fullName evidence="3">SufBD protein</fullName>
    </recommendedName>
</protein>
<dbReference type="SUPFAM" id="SSF48371">
    <property type="entry name" value="ARM repeat"/>
    <property type="match status" value="1"/>
</dbReference>
<name>M1ZIP1_9FIRM</name>
<proteinExistence type="predicted"/>
<dbReference type="InterPro" id="IPR016024">
    <property type="entry name" value="ARM-type_fold"/>
</dbReference>
<dbReference type="AlphaFoldDB" id="M1ZIP1"/>
<evidence type="ECO:0000313" key="1">
    <source>
        <dbReference type="EMBL" id="SHD78090.1"/>
    </source>
</evidence>
<keyword evidence="2" id="KW-1185">Reference proteome</keyword>
<evidence type="ECO:0000313" key="2">
    <source>
        <dbReference type="Proteomes" id="UP000245423"/>
    </source>
</evidence>
<accession>M1ZIP1</accession>
<evidence type="ECO:0008006" key="3">
    <source>
        <dbReference type="Google" id="ProtNLM"/>
    </source>
</evidence>
<sequence length="171" mass="20015">MLHLHVNGKICIKDYLYFVEVRAVSNIQDLVDGLMNCDDKQAYHCLKQLEDKSSRSAEVYPFFDTFVEMLNNTNSYIRTRGIVLIAANARWDVDYKIDEIIDEYLKHIIDDKPITARQCIKALPSIVKYKPDLKNHIENALHRANPLRYKDSMQLLVFKDIQKSLDNIRNL</sequence>